<name>A0ABW7M222_9PSED</name>
<dbReference type="EC" id="2.4.-.-" evidence="3"/>
<dbReference type="SUPFAM" id="SSF53448">
    <property type="entry name" value="Nucleotide-diphospho-sugar transferases"/>
    <property type="match status" value="1"/>
</dbReference>
<keyword evidence="3" id="KW-0808">Transferase</keyword>
<sequence length="295" mass="33833">MSCYNQKDYIVECLDSILSQEVDFDYELIISDDCSTDGTREILQTYSCIADPRINLLLRDVNVGAAANYHGLHNMVKGDVVFHFDGDDVMLPGKLQAQYDVFVEYADVNIVMHKAIYFSDDDKYQSETQFPGASAKDLLFFSRSELARWGTIAVHGSYAYRRSSRKAKIDHEVMEWFFAMDSLMTGGRGVFLNKSYVKYRCNFESTSYLSSKKGKIKAYNLYLADLYGYFESNKDLQIDLYANFLVTALAMCKSVRMLPASAVHFLFSNIKCFRPSVFIETFKVRRMIGPKQSIR</sequence>
<dbReference type="PANTHER" id="PTHR22916:SF3">
    <property type="entry name" value="UDP-GLCNAC:BETAGAL BETA-1,3-N-ACETYLGLUCOSAMINYLTRANSFERASE-LIKE PROTEIN 1"/>
    <property type="match status" value="1"/>
</dbReference>
<dbReference type="GO" id="GO:0016757">
    <property type="term" value="F:glycosyltransferase activity"/>
    <property type="evidence" value="ECO:0007669"/>
    <property type="project" value="UniProtKB-KW"/>
</dbReference>
<dbReference type="PANTHER" id="PTHR22916">
    <property type="entry name" value="GLYCOSYLTRANSFERASE"/>
    <property type="match status" value="1"/>
</dbReference>
<gene>
    <name evidence="3" type="ORF">ACHMWK_15030</name>
</gene>
<evidence type="ECO:0000313" key="4">
    <source>
        <dbReference type="Proteomes" id="UP001609821"/>
    </source>
</evidence>
<dbReference type="InterPro" id="IPR001173">
    <property type="entry name" value="Glyco_trans_2-like"/>
</dbReference>
<comment type="caution">
    <text evidence="3">The sequence shown here is derived from an EMBL/GenBank/DDBJ whole genome shotgun (WGS) entry which is preliminary data.</text>
</comment>
<accession>A0ABW7M222</accession>
<dbReference type="Proteomes" id="UP001609821">
    <property type="component" value="Unassembled WGS sequence"/>
</dbReference>
<dbReference type="Pfam" id="PF00535">
    <property type="entry name" value="Glycos_transf_2"/>
    <property type="match status" value="1"/>
</dbReference>
<feature type="domain" description="Glycosyltransferase 2-like" evidence="2">
    <location>
        <begin position="1"/>
        <end position="163"/>
    </location>
</feature>
<organism evidence="3 4">
    <name type="scientific">Pseudomonas kulmbachensis</name>
    <dbReference type="NCBI Taxonomy" id="3043408"/>
    <lineage>
        <taxon>Bacteria</taxon>
        <taxon>Pseudomonadati</taxon>
        <taxon>Pseudomonadota</taxon>
        <taxon>Gammaproteobacteria</taxon>
        <taxon>Pseudomonadales</taxon>
        <taxon>Pseudomonadaceae</taxon>
        <taxon>Pseudomonas</taxon>
    </lineage>
</organism>
<keyword evidence="1" id="KW-0472">Membrane</keyword>
<evidence type="ECO:0000256" key="1">
    <source>
        <dbReference type="ARBA" id="ARBA00022519"/>
    </source>
</evidence>
<evidence type="ECO:0000313" key="3">
    <source>
        <dbReference type="EMBL" id="MFH6567274.1"/>
    </source>
</evidence>
<protein>
    <submittedName>
        <fullName evidence="3">Glycosyltransferase</fullName>
        <ecNumber evidence="3">2.4.-.-</ecNumber>
    </submittedName>
</protein>
<proteinExistence type="predicted"/>
<keyword evidence="1" id="KW-1003">Cell membrane</keyword>
<evidence type="ECO:0000259" key="2">
    <source>
        <dbReference type="Pfam" id="PF00535"/>
    </source>
</evidence>
<keyword evidence="3" id="KW-0328">Glycosyltransferase</keyword>
<reference evidence="3 4" key="1">
    <citation type="submission" date="2024-10" db="EMBL/GenBank/DDBJ databases">
        <title>Aeromonas and Pseudomonas from the Cagarras Archipelago, Rio de Janeiro, Brazil.</title>
        <authorList>
            <person name="Canellas A.L.B."/>
            <person name="Laport M.S."/>
        </authorList>
    </citation>
    <scope>NUCLEOTIDE SEQUENCE [LARGE SCALE GENOMIC DNA]</scope>
    <source>
        <strain evidence="3 4">CPF-4</strain>
    </source>
</reference>
<dbReference type="RefSeq" id="WP_321836495.1">
    <property type="nucleotide sequence ID" value="NZ_JBINXB010000021.1"/>
</dbReference>
<keyword evidence="1" id="KW-0997">Cell inner membrane</keyword>
<keyword evidence="4" id="KW-1185">Reference proteome</keyword>
<dbReference type="Gene3D" id="3.90.550.10">
    <property type="entry name" value="Spore Coat Polysaccharide Biosynthesis Protein SpsA, Chain A"/>
    <property type="match status" value="1"/>
</dbReference>
<dbReference type="EMBL" id="JBINXB010000021">
    <property type="protein sequence ID" value="MFH6567274.1"/>
    <property type="molecule type" value="Genomic_DNA"/>
</dbReference>
<dbReference type="InterPro" id="IPR029044">
    <property type="entry name" value="Nucleotide-diphossugar_trans"/>
</dbReference>